<name>A0AAW1CZC4_9HEMI</name>
<evidence type="ECO:0000313" key="2">
    <source>
        <dbReference type="Proteomes" id="UP001461498"/>
    </source>
</evidence>
<dbReference type="EMBL" id="JAPXFL010000007">
    <property type="protein sequence ID" value="KAK9503806.1"/>
    <property type="molecule type" value="Genomic_DNA"/>
</dbReference>
<evidence type="ECO:0000313" key="1">
    <source>
        <dbReference type="EMBL" id="KAK9503806.1"/>
    </source>
</evidence>
<dbReference type="Proteomes" id="UP001461498">
    <property type="component" value="Unassembled WGS sequence"/>
</dbReference>
<dbReference type="AlphaFoldDB" id="A0AAW1CZC4"/>
<proteinExistence type="predicted"/>
<accession>A0AAW1CZC4</accession>
<gene>
    <name evidence="1" type="ORF">O3M35_010284</name>
</gene>
<reference evidence="1 2" key="1">
    <citation type="submission" date="2022-12" db="EMBL/GenBank/DDBJ databases">
        <title>Chromosome-level genome assembly of true bugs.</title>
        <authorList>
            <person name="Ma L."/>
            <person name="Li H."/>
        </authorList>
    </citation>
    <scope>NUCLEOTIDE SEQUENCE [LARGE SCALE GENOMIC DNA]</scope>
    <source>
        <strain evidence="1">Lab_2022b</strain>
    </source>
</reference>
<comment type="caution">
    <text evidence="1">The sequence shown here is derived from an EMBL/GenBank/DDBJ whole genome shotgun (WGS) entry which is preliminary data.</text>
</comment>
<organism evidence="1 2">
    <name type="scientific">Rhynocoris fuscipes</name>
    <dbReference type="NCBI Taxonomy" id="488301"/>
    <lineage>
        <taxon>Eukaryota</taxon>
        <taxon>Metazoa</taxon>
        <taxon>Ecdysozoa</taxon>
        <taxon>Arthropoda</taxon>
        <taxon>Hexapoda</taxon>
        <taxon>Insecta</taxon>
        <taxon>Pterygota</taxon>
        <taxon>Neoptera</taxon>
        <taxon>Paraneoptera</taxon>
        <taxon>Hemiptera</taxon>
        <taxon>Heteroptera</taxon>
        <taxon>Panheteroptera</taxon>
        <taxon>Cimicomorpha</taxon>
        <taxon>Reduviidae</taxon>
        <taxon>Harpactorinae</taxon>
        <taxon>Harpactorini</taxon>
        <taxon>Rhynocoris</taxon>
    </lineage>
</organism>
<protein>
    <submittedName>
        <fullName evidence="1">Uncharacterized protein</fullName>
    </submittedName>
</protein>
<sequence length="86" mass="10413">MYLCMSRRDLLFLVYVEQREGVQMGEFWKTSGSQYLIKFHILTCFKSIITINVELDIFFFRCTRKSCVGHIRFFYFSTTLWNEELS</sequence>
<keyword evidence="2" id="KW-1185">Reference proteome</keyword>